<dbReference type="GO" id="GO:0016829">
    <property type="term" value="F:lyase activity"/>
    <property type="evidence" value="ECO:0007669"/>
    <property type="project" value="UniProtKB-KW"/>
</dbReference>
<dbReference type="AlphaFoldDB" id="A0A1I4A6F3"/>
<dbReference type="InterPro" id="IPR036849">
    <property type="entry name" value="Enolase-like_C_sf"/>
</dbReference>
<feature type="domain" description="Mandelate racemase/muconate lactonizing enzyme C-terminal" evidence="2">
    <location>
        <begin position="147"/>
        <end position="242"/>
    </location>
</feature>
<dbReference type="CDD" id="cd03316">
    <property type="entry name" value="MR_like"/>
    <property type="match status" value="1"/>
</dbReference>
<dbReference type="SMART" id="SM00922">
    <property type="entry name" value="MR_MLE"/>
    <property type="match status" value="1"/>
</dbReference>
<dbReference type="GO" id="GO:0000287">
    <property type="term" value="F:magnesium ion binding"/>
    <property type="evidence" value="ECO:0007669"/>
    <property type="project" value="UniProtKB-ARBA"/>
</dbReference>
<evidence type="ECO:0000313" key="4">
    <source>
        <dbReference type="Proteomes" id="UP000199473"/>
    </source>
</evidence>
<dbReference type="SUPFAM" id="SSF51604">
    <property type="entry name" value="Enolase C-terminal domain-like"/>
    <property type="match status" value="1"/>
</dbReference>
<dbReference type="OrthoDB" id="7511553at2"/>
<gene>
    <name evidence="3" type="ORF">SAMN02745775_103152</name>
</gene>
<protein>
    <submittedName>
        <fullName evidence="3">L-alanine-DL-glutamate epimerase</fullName>
    </submittedName>
</protein>
<dbReference type="InterPro" id="IPR034593">
    <property type="entry name" value="DgoD-like"/>
</dbReference>
<dbReference type="SUPFAM" id="SSF54826">
    <property type="entry name" value="Enolase N-terminal domain-like"/>
    <property type="match status" value="1"/>
</dbReference>
<evidence type="ECO:0000313" key="3">
    <source>
        <dbReference type="EMBL" id="SFK51521.1"/>
    </source>
</evidence>
<dbReference type="SFLD" id="SFLDG00179">
    <property type="entry name" value="mandelate_racemase"/>
    <property type="match status" value="1"/>
</dbReference>
<dbReference type="Proteomes" id="UP000199473">
    <property type="component" value="Unassembled WGS sequence"/>
</dbReference>
<sequence length="405" mass="42791">MSAAIKGPRITGIRTFLMQAGPLGVSGWAADVRNSITTGTRNWLFVKVETEDGITGIGEGSGWPRVVEAAVRDLSSVVIGQDAFAIELMTQRMQVAMMGHGMSGVVGQGAIGAIDMALWDIKGKALGVPVWQLLGGRLRDRIRAYAHASTPDQARAAVAKGFRALKTGGVKNPVEKATAIREAVGDDIDIMIDAHGPPWLTAPDAIGICHALAPLAPLFVEEPLAPEDMEGYRRLRASTDVPLASGERHGGFQGIATLLHEGLVDVVQPDAGRCGGITGLRKIAIHAESRFATLAPHAGSLGPVAEYAALHVLAAVPNALILEKMDPDWDGRARCVTATPELRDGHLMIPEAPGLGIDIDEEFVALHPSIRNVGLPAGGWPEGTEAATLYAQPRHPRAPAFRGKR</sequence>
<dbReference type="PROSITE" id="PS00908">
    <property type="entry name" value="MR_MLE_1"/>
    <property type="match status" value="1"/>
</dbReference>
<dbReference type="Gene3D" id="3.20.20.120">
    <property type="entry name" value="Enolase-like C-terminal domain"/>
    <property type="match status" value="1"/>
</dbReference>
<evidence type="ECO:0000256" key="1">
    <source>
        <dbReference type="ARBA" id="ARBA00023239"/>
    </source>
</evidence>
<dbReference type="InterPro" id="IPR018110">
    <property type="entry name" value="Mandel_Rmase/mucon_lact_enz_CS"/>
</dbReference>
<dbReference type="SFLD" id="SFLDS00001">
    <property type="entry name" value="Enolase"/>
    <property type="match status" value="1"/>
</dbReference>
<dbReference type="EMBL" id="FOSQ01000003">
    <property type="protein sequence ID" value="SFK51521.1"/>
    <property type="molecule type" value="Genomic_DNA"/>
</dbReference>
<organism evidence="3 4">
    <name type="scientific">Falsiroseomonas stagni DSM 19981</name>
    <dbReference type="NCBI Taxonomy" id="1123062"/>
    <lineage>
        <taxon>Bacteria</taxon>
        <taxon>Pseudomonadati</taxon>
        <taxon>Pseudomonadota</taxon>
        <taxon>Alphaproteobacteria</taxon>
        <taxon>Acetobacterales</taxon>
        <taxon>Roseomonadaceae</taxon>
        <taxon>Falsiroseomonas</taxon>
    </lineage>
</organism>
<evidence type="ECO:0000259" key="2">
    <source>
        <dbReference type="SMART" id="SM00922"/>
    </source>
</evidence>
<dbReference type="Gene3D" id="3.30.390.10">
    <property type="entry name" value="Enolase-like, N-terminal domain"/>
    <property type="match status" value="1"/>
</dbReference>
<dbReference type="STRING" id="1123062.SAMN02745775_103152"/>
<dbReference type="Pfam" id="PF13378">
    <property type="entry name" value="MR_MLE_C"/>
    <property type="match status" value="1"/>
</dbReference>
<dbReference type="InterPro" id="IPR029065">
    <property type="entry name" value="Enolase_C-like"/>
</dbReference>
<proteinExistence type="predicted"/>
<dbReference type="PANTHER" id="PTHR48080:SF2">
    <property type="entry name" value="D-GALACTONATE DEHYDRATASE"/>
    <property type="match status" value="1"/>
</dbReference>
<dbReference type="PANTHER" id="PTHR48080">
    <property type="entry name" value="D-GALACTONATE DEHYDRATASE-RELATED"/>
    <property type="match status" value="1"/>
</dbReference>
<keyword evidence="1" id="KW-0456">Lyase</keyword>
<dbReference type="GO" id="GO:0009063">
    <property type="term" value="P:amino acid catabolic process"/>
    <property type="evidence" value="ECO:0007669"/>
    <property type="project" value="InterPro"/>
</dbReference>
<dbReference type="RefSeq" id="WP_092959310.1">
    <property type="nucleotide sequence ID" value="NZ_FOSQ01000003.1"/>
</dbReference>
<dbReference type="InterPro" id="IPR013341">
    <property type="entry name" value="Mandelate_racemase_N_dom"/>
</dbReference>
<reference evidence="3 4" key="1">
    <citation type="submission" date="2016-10" db="EMBL/GenBank/DDBJ databases">
        <authorList>
            <person name="de Groot N.N."/>
        </authorList>
    </citation>
    <scope>NUCLEOTIDE SEQUENCE [LARGE SCALE GENOMIC DNA]</scope>
    <source>
        <strain evidence="3 4">DSM 19981</strain>
    </source>
</reference>
<dbReference type="Pfam" id="PF02746">
    <property type="entry name" value="MR_MLE_N"/>
    <property type="match status" value="1"/>
</dbReference>
<accession>A0A1I4A6F3</accession>
<dbReference type="InterPro" id="IPR013342">
    <property type="entry name" value="Mandelate_racemase_C"/>
</dbReference>
<keyword evidence="4" id="KW-1185">Reference proteome</keyword>
<name>A0A1I4A6F3_9PROT</name>
<dbReference type="InterPro" id="IPR029017">
    <property type="entry name" value="Enolase-like_N"/>
</dbReference>